<organism evidence="2 3">
    <name type="scientific">Dreissena polymorpha</name>
    <name type="common">Zebra mussel</name>
    <name type="synonym">Mytilus polymorpha</name>
    <dbReference type="NCBI Taxonomy" id="45954"/>
    <lineage>
        <taxon>Eukaryota</taxon>
        <taxon>Metazoa</taxon>
        <taxon>Spiralia</taxon>
        <taxon>Lophotrochozoa</taxon>
        <taxon>Mollusca</taxon>
        <taxon>Bivalvia</taxon>
        <taxon>Autobranchia</taxon>
        <taxon>Heteroconchia</taxon>
        <taxon>Euheterodonta</taxon>
        <taxon>Imparidentia</taxon>
        <taxon>Neoheterodontei</taxon>
        <taxon>Myida</taxon>
        <taxon>Dreissenoidea</taxon>
        <taxon>Dreissenidae</taxon>
        <taxon>Dreissena</taxon>
    </lineage>
</organism>
<accession>A0A9D4K7D9</accession>
<name>A0A9D4K7D9_DREPO</name>
<sequence length="599" mass="68117">MYRETLLVYLLLSGVRGQGRLLYPPGRSSLWRHGYRTATNHNDNTLSCGGLKHRWEVNAGQCGVCGDPWDAKPRDHESGGRYASGIITATFQSGSVVKFTAEVTNSNGEGFFEFRLCAKDDSNTEVTQECLDAGQLDIEPRGTRYNKVKAGNNDVTVRLPAGLTCKHCVLQWKYNTGDNYGCEHDRQSQKETCGFGKGKFQTEYFGCADIAIYTESELAKLDQEMQASDLTEAQANPSRNESDASSNVMKRVKRSPFPHPPYSMFHHQSSGQPVQYMPYTNINGFVTMQDPMFQSQVDYHPMWQWQSEPQERVRRRVPDPNVLFNSGFDNRGSRVRVGFNIRNNGEQFNIPERLVPPTPALMRESRPTVESIFEPRRTEIFPTTRAPVVRRVESRIQRNFIDPLNPQLGTKTIFSTLTQRVLATQYSPTKECKHCPFDQCLDDKLKIDGLFPGLFDNPTTFMECRRYERLFQIGDFDVVKESLPTCGHPRFRRQIRTMGDDDIGCCATRPQVILPLTVEADNDTFNVVQLGNEKQQFIVQGICGKGNTTACTSCEAENNFQWVLVYDPRVNTQPPVSFVPVKFPHFCRCYNWSNTRSGK</sequence>
<evidence type="ECO:0000313" key="3">
    <source>
        <dbReference type="Proteomes" id="UP000828390"/>
    </source>
</evidence>
<dbReference type="Pfam" id="PF03067">
    <property type="entry name" value="LPMO_10"/>
    <property type="match status" value="1"/>
</dbReference>
<dbReference type="OrthoDB" id="6083222at2759"/>
<feature type="domain" description="Chitin-binding type-4" evidence="1">
    <location>
        <begin position="19"/>
        <end position="210"/>
    </location>
</feature>
<keyword evidence="3" id="KW-1185">Reference proteome</keyword>
<evidence type="ECO:0000313" key="2">
    <source>
        <dbReference type="EMBL" id="KAH3834485.1"/>
    </source>
</evidence>
<dbReference type="InterPro" id="IPR004302">
    <property type="entry name" value="Cellulose/chitin-bd_N"/>
</dbReference>
<protein>
    <recommendedName>
        <fullName evidence="1">Chitin-binding type-4 domain-containing protein</fullName>
    </recommendedName>
</protein>
<dbReference type="EMBL" id="JAIWYP010000004">
    <property type="protein sequence ID" value="KAH3834485.1"/>
    <property type="molecule type" value="Genomic_DNA"/>
</dbReference>
<dbReference type="Proteomes" id="UP000828390">
    <property type="component" value="Unassembled WGS sequence"/>
</dbReference>
<reference evidence="2" key="2">
    <citation type="submission" date="2020-11" db="EMBL/GenBank/DDBJ databases">
        <authorList>
            <person name="McCartney M.A."/>
            <person name="Auch B."/>
            <person name="Kono T."/>
            <person name="Mallez S."/>
            <person name="Becker A."/>
            <person name="Gohl D.M."/>
            <person name="Silverstein K.A.T."/>
            <person name="Koren S."/>
            <person name="Bechman K.B."/>
            <person name="Herman A."/>
            <person name="Abrahante J.E."/>
            <person name="Garbe J."/>
        </authorList>
    </citation>
    <scope>NUCLEOTIDE SEQUENCE</scope>
    <source>
        <strain evidence="2">Duluth1</strain>
        <tissue evidence="2">Whole animal</tissue>
    </source>
</reference>
<comment type="caution">
    <text evidence="2">The sequence shown here is derived from an EMBL/GenBank/DDBJ whole genome shotgun (WGS) entry which is preliminary data.</text>
</comment>
<evidence type="ECO:0000259" key="1">
    <source>
        <dbReference type="Pfam" id="PF03067"/>
    </source>
</evidence>
<dbReference type="AlphaFoldDB" id="A0A9D4K7D9"/>
<reference evidence="2" key="1">
    <citation type="journal article" date="2019" name="bioRxiv">
        <title>The Genome of the Zebra Mussel, Dreissena polymorpha: A Resource for Invasive Species Research.</title>
        <authorList>
            <person name="McCartney M.A."/>
            <person name="Auch B."/>
            <person name="Kono T."/>
            <person name="Mallez S."/>
            <person name="Zhang Y."/>
            <person name="Obille A."/>
            <person name="Becker A."/>
            <person name="Abrahante J.E."/>
            <person name="Garbe J."/>
            <person name="Badalamenti J.P."/>
            <person name="Herman A."/>
            <person name="Mangelson H."/>
            <person name="Liachko I."/>
            <person name="Sullivan S."/>
            <person name="Sone E.D."/>
            <person name="Koren S."/>
            <person name="Silverstein K.A.T."/>
            <person name="Beckman K.B."/>
            <person name="Gohl D.M."/>
        </authorList>
    </citation>
    <scope>NUCLEOTIDE SEQUENCE</scope>
    <source>
        <strain evidence="2">Duluth1</strain>
        <tissue evidence="2">Whole animal</tissue>
    </source>
</reference>
<gene>
    <name evidence="2" type="ORF">DPMN_107813</name>
</gene>
<proteinExistence type="predicted"/>